<dbReference type="AlphaFoldDB" id="A0A2T6ZU08"/>
<name>A0A2T6ZU08_TUBBO</name>
<gene>
    <name evidence="3" type="ORF">B9Z19DRAFT_1140566</name>
</gene>
<dbReference type="Gene3D" id="3.30.710.10">
    <property type="entry name" value="Potassium Channel Kv1.1, Chain A"/>
    <property type="match status" value="1"/>
</dbReference>
<evidence type="ECO:0000256" key="1">
    <source>
        <dbReference type="SAM" id="MobiDB-lite"/>
    </source>
</evidence>
<comment type="caution">
    <text evidence="3">The sequence shown here is derived from an EMBL/GenBank/DDBJ whole genome shotgun (WGS) entry which is preliminary data.</text>
</comment>
<organism evidence="3 4">
    <name type="scientific">Tuber borchii</name>
    <name type="common">White truffle</name>
    <dbReference type="NCBI Taxonomy" id="42251"/>
    <lineage>
        <taxon>Eukaryota</taxon>
        <taxon>Fungi</taxon>
        <taxon>Dikarya</taxon>
        <taxon>Ascomycota</taxon>
        <taxon>Pezizomycotina</taxon>
        <taxon>Pezizomycetes</taxon>
        <taxon>Pezizales</taxon>
        <taxon>Tuberaceae</taxon>
        <taxon>Tuber</taxon>
    </lineage>
</organism>
<keyword evidence="4" id="KW-1185">Reference proteome</keyword>
<feature type="region of interest" description="Disordered" evidence="1">
    <location>
        <begin position="13"/>
        <end position="38"/>
    </location>
</feature>
<dbReference type="InterPro" id="IPR000210">
    <property type="entry name" value="BTB/POZ_dom"/>
</dbReference>
<dbReference type="PANTHER" id="PTHR47843:SF2">
    <property type="entry name" value="BTB DOMAIN-CONTAINING PROTEIN"/>
    <property type="match status" value="1"/>
</dbReference>
<dbReference type="Proteomes" id="UP000244722">
    <property type="component" value="Unassembled WGS sequence"/>
</dbReference>
<evidence type="ECO:0000313" key="3">
    <source>
        <dbReference type="EMBL" id="PUU78970.1"/>
    </source>
</evidence>
<protein>
    <recommendedName>
        <fullName evidence="2">BTB domain-containing protein</fullName>
    </recommendedName>
</protein>
<reference evidence="3 4" key="1">
    <citation type="submission" date="2017-04" db="EMBL/GenBank/DDBJ databases">
        <title>Draft genome sequence of Tuber borchii Vittad., a whitish edible truffle.</title>
        <authorList>
            <consortium name="DOE Joint Genome Institute"/>
            <person name="Murat C."/>
            <person name="Kuo A."/>
            <person name="Barry K.W."/>
            <person name="Clum A."/>
            <person name="Dockter R.B."/>
            <person name="Fauchery L."/>
            <person name="Iotti M."/>
            <person name="Kohler A."/>
            <person name="Labutti K."/>
            <person name="Lindquist E.A."/>
            <person name="Lipzen A."/>
            <person name="Ohm R.A."/>
            <person name="Wang M."/>
            <person name="Grigoriev I.V."/>
            <person name="Zambonelli A."/>
            <person name="Martin F.M."/>
        </authorList>
    </citation>
    <scope>NUCLEOTIDE SEQUENCE [LARGE SCALE GENOMIC DNA]</scope>
    <source>
        <strain evidence="3 4">Tbo3840</strain>
    </source>
</reference>
<proteinExistence type="predicted"/>
<dbReference type="PANTHER" id="PTHR47843">
    <property type="entry name" value="BTB DOMAIN-CONTAINING PROTEIN-RELATED"/>
    <property type="match status" value="1"/>
</dbReference>
<dbReference type="OrthoDB" id="6359816at2759"/>
<dbReference type="PROSITE" id="PS50097">
    <property type="entry name" value="BTB"/>
    <property type="match status" value="1"/>
</dbReference>
<dbReference type="InterPro" id="IPR011333">
    <property type="entry name" value="SKP1/BTB/POZ_sf"/>
</dbReference>
<evidence type="ECO:0000313" key="4">
    <source>
        <dbReference type="Proteomes" id="UP000244722"/>
    </source>
</evidence>
<evidence type="ECO:0000259" key="2">
    <source>
        <dbReference type="PROSITE" id="PS50097"/>
    </source>
</evidence>
<sequence>MADILDVLRRAEQRQRERRGGGYIPPMTENPTTKHSPKYKDFLFDGTITLYIGPDGKKMEIHKKLLASISPELNKHVNNDMREGIEGIIRLPEEGEEVVTLFTEWAYTGDYTHKGDIPSGIPGLTQDPWRSLHKHLQLCAFSDKFNIGALKQLAESRFHTEINPLEPQSLRDAAGLLVVIGYAYDNLPSSDPILKFLARYASWKLDLLRAIGGFDNFILGRPDFLNQLLIHLNGLKTKPTIPQKH</sequence>
<accession>A0A2T6ZU08</accession>
<feature type="domain" description="BTB" evidence="2">
    <location>
        <begin position="46"/>
        <end position="115"/>
    </location>
</feature>
<dbReference type="SUPFAM" id="SSF54695">
    <property type="entry name" value="POZ domain"/>
    <property type="match status" value="1"/>
</dbReference>
<dbReference type="CDD" id="cd18186">
    <property type="entry name" value="BTB_POZ_ZBTB_KLHL-like"/>
    <property type="match status" value="1"/>
</dbReference>
<dbReference type="EMBL" id="NESQ01000102">
    <property type="protein sequence ID" value="PUU78970.1"/>
    <property type="molecule type" value="Genomic_DNA"/>
</dbReference>
<dbReference type="STRING" id="42251.A0A2T6ZU08"/>